<reference evidence="2 3" key="1">
    <citation type="submission" date="2019-01" db="EMBL/GenBank/DDBJ databases">
        <title>Insights into ecological role of a new deltaproteobacterial order Candidatus Sinidesulfobacterales (Sva0485) by metagenomics and metatranscriptomics.</title>
        <authorList>
            <person name="Tan S."/>
            <person name="Liu J."/>
            <person name="Fang Y."/>
            <person name="Hedlund B."/>
            <person name="Lian Z.-H."/>
            <person name="Huang L.-Y."/>
            <person name="Li J.-T."/>
            <person name="Huang L.-N."/>
            <person name="Li W.-J."/>
            <person name="Jiang H.-C."/>
            <person name="Dong H.-L."/>
            <person name="Shu W.-S."/>
        </authorList>
    </citation>
    <scope>NUCLEOTIDE SEQUENCE [LARGE SCALE GENOMIC DNA]</scope>
    <source>
        <strain evidence="2">AP4</strain>
    </source>
</reference>
<protein>
    <submittedName>
        <fullName evidence="2">Uncharacterized protein</fullName>
    </submittedName>
</protein>
<keyword evidence="1" id="KW-0812">Transmembrane</keyword>
<evidence type="ECO:0000256" key="1">
    <source>
        <dbReference type="SAM" id="Phobius"/>
    </source>
</evidence>
<evidence type="ECO:0000313" key="3">
    <source>
        <dbReference type="Proteomes" id="UP000322454"/>
    </source>
</evidence>
<gene>
    <name evidence="2" type="ORF">EVJ48_02745</name>
</gene>
<name>A0A520XFA7_9DELT</name>
<sequence>MGKLVNNINRNFYFNKLKMLKNNIKKKLSNISYVFYSITPILKIVFKLIYFLIFISLPIFLLYYWNFKYVSKIIYFLKISWWPLVTVFVILLFKDNIGKLIDELNELYIFGNKAKRDKQPPNQEILYNKVDIKKIEEVYEQSKEDIIKNFSDNVNTLKEQLANKEIELDFERIYNVIYGSQIFILDYLNVSNAIISFDQINRYYRETQNKQHPFLNNIDISQYLSFLTSSQLLELADLNNYRITKKGKDFIKYIKERQYNLNKPF</sequence>
<organism evidence="2 3">
    <name type="scientific">Candidatus Acidulodesulfobacterium acidiphilum</name>
    <dbReference type="NCBI Taxonomy" id="2597224"/>
    <lineage>
        <taxon>Bacteria</taxon>
        <taxon>Deltaproteobacteria</taxon>
        <taxon>Candidatus Acidulodesulfobacterales</taxon>
        <taxon>Candidatus Acidulodesulfobacterium</taxon>
    </lineage>
</organism>
<dbReference type="InterPro" id="IPR036388">
    <property type="entry name" value="WH-like_DNA-bd_sf"/>
</dbReference>
<keyword evidence="1" id="KW-0472">Membrane</keyword>
<dbReference type="AlphaFoldDB" id="A0A520XFA7"/>
<keyword evidence="1" id="KW-1133">Transmembrane helix</keyword>
<accession>A0A520XFA7</accession>
<evidence type="ECO:0000313" key="2">
    <source>
        <dbReference type="EMBL" id="RZV39858.1"/>
    </source>
</evidence>
<dbReference type="EMBL" id="SHMQ01000005">
    <property type="protein sequence ID" value="RZV39858.1"/>
    <property type="molecule type" value="Genomic_DNA"/>
</dbReference>
<dbReference type="Proteomes" id="UP000322454">
    <property type="component" value="Unassembled WGS sequence"/>
</dbReference>
<proteinExistence type="predicted"/>
<feature type="transmembrane region" description="Helical" evidence="1">
    <location>
        <begin position="73"/>
        <end position="93"/>
    </location>
</feature>
<comment type="caution">
    <text evidence="2">The sequence shown here is derived from an EMBL/GenBank/DDBJ whole genome shotgun (WGS) entry which is preliminary data.</text>
</comment>
<dbReference type="Gene3D" id="1.10.10.10">
    <property type="entry name" value="Winged helix-like DNA-binding domain superfamily/Winged helix DNA-binding domain"/>
    <property type="match status" value="1"/>
</dbReference>